<evidence type="ECO:0000313" key="4">
    <source>
        <dbReference type="Proteomes" id="UP000440578"/>
    </source>
</evidence>
<organism evidence="3 4">
    <name type="scientific">Amphibalanus amphitrite</name>
    <name type="common">Striped barnacle</name>
    <name type="synonym">Balanus amphitrite</name>
    <dbReference type="NCBI Taxonomy" id="1232801"/>
    <lineage>
        <taxon>Eukaryota</taxon>
        <taxon>Metazoa</taxon>
        <taxon>Ecdysozoa</taxon>
        <taxon>Arthropoda</taxon>
        <taxon>Crustacea</taxon>
        <taxon>Multicrustacea</taxon>
        <taxon>Cirripedia</taxon>
        <taxon>Thoracica</taxon>
        <taxon>Thoracicalcarea</taxon>
        <taxon>Balanomorpha</taxon>
        <taxon>Balanoidea</taxon>
        <taxon>Balanidae</taxon>
        <taxon>Amphibalaninae</taxon>
        <taxon>Amphibalanus</taxon>
    </lineage>
</organism>
<name>A0A6A4WAE5_AMPAM</name>
<evidence type="ECO:0000313" key="3">
    <source>
        <dbReference type="EMBL" id="KAF0304276.1"/>
    </source>
</evidence>
<comment type="caution">
    <text evidence="3">The sequence shown here is derived from an EMBL/GenBank/DDBJ whole genome shotgun (WGS) entry which is preliminary data.</text>
</comment>
<dbReference type="Pfam" id="PF14923">
    <property type="entry name" value="CCDC142"/>
    <property type="match status" value="1"/>
</dbReference>
<keyword evidence="4" id="KW-1185">Reference proteome</keyword>
<dbReference type="EMBL" id="VIIS01000860">
    <property type="protein sequence ID" value="KAF0304276.1"/>
    <property type="molecule type" value="Genomic_DNA"/>
</dbReference>
<dbReference type="PANTHER" id="PTHR21436">
    <property type="entry name" value="COILED-COIL DOMAIN-CONTAINING PROTEIN 142"/>
    <property type="match status" value="1"/>
</dbReference>
<feature type="region of interest" description="Disordered" evidence="1">
    <location>
        <begin position="272"/>
        <end position="297"/>
    </location>
</feature>
<feature type="compositionally biased region" description="Acidic residues" evidence="1">
    <location>
        <begin position="1"/>
        <end position="17"/>
    </location>
</feature>
<dbReference type="AlphaFoldDB" id="A0A6A4WAE5"/>
<feature type="domain" description="Coiled-coil protein 142 C-terminal" evidence="2">
    <location>
        <begin position="503"/>
        <end position="663"/>
    </location>
</feature>
<dbReference type="InterPro" id="IPR026700">
    <property type="entry name" value="CCDC142"/>
</dbReference>
<feature type="compositionally biased region" description="Low complexity" evidence="1">
    <location>
        <begin position="672"/>
        <end position="682"/>
    </location>
</feature>
<proteinExistence type="predicted"/>
<sequence length="727" mass="78501">MVVPDEDQDVVETDDPEPMPASCSEIVAGLTALEAELAELTRHVRQLSAGLAQELEAQPPPLSDGQLSGVFLAEDGLADELRRHCATWRRLAGQAVAARGRPRAHLRQRLQRRQAAVRAGLACLVRALSAAVALLLELAAFRVYSRADVTHLEKVLALLAAVRHTQGELLAAAAAARPGPAAVPGLRLFRLTFSRAAAGRPPSVEQLCARLAQVRAARLAGTLQARLGQQLELDSLLRQQWPARRAAAPAGDDESASGAALRLPPIPTILIERSSPTSGYASSGGEGDAAGAERAERAPPADLARLLTHEENAAHSLLLAVPAGGRRLLDPHLRAAGPEGRLTGSGRRRLVALYRDELWRTACELLQQRLLWRADAAAGRPALAAAGAPAALLWLAETLDRLSEELTELGLPPESLSARLRLPLVPAYAGWLLTPALHLSQSTLHAPVPLEGGQQCTKCGKLFFDSVSFLVGELNSPCPPLDSVSDPPPELQEAIQERIESGRQLDAVVLQLQGCRAANLSSVSDACRRTALQSLAGLVPGKAYWRRPAIITSQPSDYVRPFIGEVLEEVLSVVSRLGTPLQLTVGALVVKVACYAWMEHIVQKNIKFSSAGARQLARDVAALRAWLRHHPHLCSEARQHALDVDALRELEGVTQLLQRQPREPRANQVAPAAGGRRSAGSLRSDDIPAEMYVRQREVWLRLRLHREDTAGALLHRLLVCRCCMWPN</sequence>
<reference evidence="3 4" key="1">
    <citation type="submission" date="2019-07" db="EMBL/GenBank/DDBJ databases">
        <title>Draft genome assembly of a fouling barnacle, Amphibalanus amphitrite (Darwin, 1854): The first reference genome for Thecostraca.</title>
        <authorList>
            <person name="Kim W."/>
        </authorList>
    </citation>
    <scope>NUCLEOTIDE SEQUENCE [LARGE SCALE GENOMIC DNA]</scope>
    <source>
        <strain evidence="3">SNU_AA5</strain>
        <tissue evidence="3">Soma without cirri and trophi</tissue>
    </source>
</reference>
<feature type="region of interest" description="Disordered" evidence="1">
    <location>
        <begin position="660"/>
        <end position="683"/>
    </location>
</feature>
<feature type="region of interest" description="Disordered" evidence="1">
    <location>
        <begin position="1"/>
        <end position="20"/>
    </location>
</feature>
<evidence type="ECO:0000259" key="2">
    <source>
        <dbReference type="Pfam" id="PF14923"/>
    </source>
</evidence>
<dbReference type="OrthoDB" id="6337789at2759"/>
<evidence type="ECO:0000256" key="1">
    <source>
        <dbReference type="SAM" id="MobiDB-lite"/>
    </source>
</evidence>
<dbReference type="PANTHER" id="PTHR21436:SF2">
    <property type="entry name" value="COILED-COIL DOMAIN-CONTAINING PROTEIN 142"/>
    <property type="match status" value="1"/>
</dbReference>
<accession>A0A6A4WAE5</accession>
<dbReference type="InterPro" id="IPR055350">
    <property type="entry name" value="CCDC142_C"/>
</dbReference>
<protein>
    <submittedName>
        <fullName evidence="3">Coiled-coil domain-containing protein 142</fullName>
    </submittedName>
</protein>
<gene>
    <name evidence="3" type="primary">CCDC142_0</name>
    <name evidence="3" type="ORF">FJT64_023876</name>
</gene>
<dbReference type="Proteomes" id="UP000440578">
    <property type="component" value="Unassembled WGS sequence"/>
</dbReference>